<comment type="caution">
    <text evidence="2">The sequence shown here is derived from an EMBL/GenBank/DDBJ whole genome shotgun (WGS) entry which is preliminary data.</text>
</comment>
<sequence length="85" mass="9815">MCGMNQDLDMRSIDPRMGPRVGDQDMRIPPSVPPMPPAPVMPPHRDAFPPQEQLVVDCFILFKSFSHIKNMFEYFGLTLSEQYKF</sequence>
<organism evidence="2 3">
    <name type="scientific">Laodelphax striatellus</name>
    <name type="common">Small brown planthopper</name>
    <name type="synonym">Delphax striatella</name>
    <dbReference type="NCBI Taxonomy" id="195883"/>
    <lineage>
        <taxon>Eukaryota</taxon>
        <taxon>Metazoa</taxon>
        <taxon>Ecdysozoa</taxon>
        <taxon>Arthropoda</taxon>
        <taxon>Hexapoda</taxon>
        <taxon>Insecta</taxon>
        <taxon>Pterygota</taxon>
        <taxon>Neoptera</taxon>
        <taxon>Paraneoptera</taxon>
        <taxon>Hemiptera</taxon>
        <taxon>Auchenorrhyncha</taxon>
        <taxon>Fulgoroidea</taxon>
        <taxon>Delphacidae</taxon>
        <taxon>Criomorphinae</taxon>
        <taxon>Laodelphax</taxon>
    </lineage>
</organism>
<reference evidence="2 3" key="1">
    <citation type="journal article" date="2017" name="Gigascience">
        <title>Genome sequence of the small brown planthopper, Laodelphax striatellus.</title>
        <authorList>
            <person name="Zhu J."/>
            <person name="Jiang F."/>
            <person name="Wang X."/>
            <person name="Yang P."/>
            <person name="Bao Y."/>
            <person name="Zhao W."/>
            <person name="Wang W."/>
            <person name="Lu H."/>
            <person name="Wang Q."/>
            <person name="Cui N."/>
            <person name="Li J."/>
            <person name="Chen X."/>
            <person name="Luo L."/>
            <person name="Yu J."/>
            <person name="Kang L."/>
            <person name="Cui F."/>
        </authorList>
    </citation>
    <scope>NUCLEOTIDE SEQUENCE [LARGE SCALE GENOMIC DNA]</scope>
    <source>
        <strain evidence="2">Lst14</strain>
    </source>
</reference>
<dbReference type="InParanoid" id="A0A482XJ28"/>
<dbReference type="EMBL" id="QKKF02007832">
    <property type="protein sequence ID" value="RZF45843.1"/>
    <property type="molecule type" value="Genomic_DNA"/>
</dbReference>
<evidence type="ECO:0000313" key="2">
    <source>
        <dbReference type="EMBL" id="RZF45843.1"/>
    </source>
</evidence>
<evidence type="ECO:0000313" key="3">
    <source>
        <dbReference type="Proteomes" id="UP000291343"/>
    </source>
</evidence>
<evidence type="ECO:0000256" key="1">
    <source>
        <dbReference type="SAM" id="MobiDB-lite"/>
    </source>
</evidence>
<dbReference type="AlphaFoldDB" id="A0A482XJ28"/>
<feature type="region of interest" description="Disordered" evidence="1">
    <location>
        <begin position="1"/>
        <end position="46"/>
    </location>
</feature>
<name>A0A482XJ28_LAOST</name>
<protein>
    <submittedName>
        <fullName evidence="2">Uncharacterized protein</fullName>
    </submittedName>
</protein>
<proteinExistence type="predicted"/>
<keyword evidence="3" id="KW-1185">Reference proteome</keyword>
<accession>A0A482XJ28</accession>
<feature type="compositionally biased region" description="Pro residues" evidence="1">
    <location>
        <begin position="30"/>
        <end position="42"/>
    </location>
</feature>
<dbReference type="Proteomes" id="UP000291343">
    <property type="component" value="Unassembled WGS sequence"/>
</dbReference>
<gene>
    <name evidence="2" type="ORF">LSTR_LSTR017532</name>
</gene>